<proteinExistence type="predicted"/>
<evidence type="ECO:0000313" key="1">
    <source>
        <dbReference type="EMBL" id="RML38752.1"/>
    </source>
</evidence>
<dbReference type="EMBL" id="RBNL01004124">
    <property type="protein sequence ID" value="RML38752.1"/>
    <property type="molecule type" value="Genomic_DNA"/>
</dbReference>
<sequence>MPLLAQPASTRLTEIIRPSRTLGRWLRTCFMLLLLE</sequence>
<reference evidence="1 2" key="1">
    <citation type="submission" date="2018-08" db="EMBL/GenBank/DDBJ databases">
        <title>Recombination of ecologically and evolutionarily significant loci maintains genetic cohesion in the Pseudomonas syringae species complex.</title>
        <authorList>
            <person name="Dillon M."/>
            <person name="Thakur S."/>
            <person name="Almeida R.N.D."/>
            <person name="Weir B.S."/>
            <person name="Guttman D.S."/>
        </authorList>
    </citation>
    <scope>NUCLEOTIDE SEQUENCE [LARGE SCALE GENOMIC DNA]</scope>
    <source>
        <strain evidence="1 2">88_10</strain>
    </source>
</reference>
<organism evidence="1 2">
    <name type="scientific">Pseudomonas syringae pv. maculicola</name>
    <dbReference type="NCBI Taxonomy" id="59511"/>
    <lineage>
        <taxon>Bacteria</taxon>
        <taxon>Pseudomonadati</taxon>
        <taxon>Pseudomonadota</taxon>
        <taxon>Gammaproteobacteria</taxon>
        <taxon>Pseudomonadales</taxon>
        <taxon>Pseudomonadaceae</taxon>
        <taxon>Pseudomonas</taxon>
    </lineage>
</organism>
<dbReference type="AlphaFoldDB" id="A0A3M2VHM7"/>
<name>A0A3M2VHM7_PSEYM</name>
<gene>
    <name evidence="1" type="ORF">APX70_200046</name>
</gene>
<comment type="caution">
    <text evidence="1">The sequence shown here is derived from an EMBL/GenBank/DDBJ whole genome shotgun (WGS) entry which is preliminary data.</text>
</comment>
<accession>A0A3M2VHM7</accession>
<evidence type="ECO:0000313" key="2">
    <source>
        <dbReference type="Proteomes" id="UP000282378"/>
    </source>
</evidence>
<protein>
    <submittedName>
        <fullName evidence="1">Uncharacterized protein</fullName>
    </submittedName>
</protein>
<dbReference type="Proteomes" id="UP000282378">
    <property type="component" value="Unassembled WGS sequence"/>
</dbReference>